<dbReference type="InterPro" id="IPR051413">
    <property type="entry name" value="K/Na_HCN_channel"/>
</dbReference>
<dbReference type="Pfam" id="PF00027">
    <property type="entry name" value="cNMP_binding"/>
    <property type="match status" value="1"/>
</dbReference>
<proteinExistence type="predicted"/>
<evidence type="ECO:0000313" key="3">
    <source>
        <dbReference type="EMBL" id="KAJ8954651.1"/>
    </source>
</evidence>
<dbReference type="GO" id="GO:0003254">
    <property type="term" value="P:regulation of membrane depolarization"/>
    <property type="evidence" value="ECO:0007669"/>
    <property type="project" value="TreeGrafter"/>
</dbReference>
<dbReference type="PANTHER" id="PTHR45689">
    <property type="entry name" value="I[[H]] CHANNEL, ISOFORM E"/>
    <property type="match status" value="1"/>
</dbReference>
<dbReference type="AlphaFoldDB" id="A0AAV8YT73"/>
<reference evidence="3" key="1">
    <citation type="journal article" date="2023" name="Insect Mol. Biol.">
        <title>Genome sequencing provides insights into the evolution of gene families encoding plant cell wall-degrading enzymes in longhorned beetles.</title>
        <authorList>
            <person name="Shin N.R."/>
            <person name="Okamura Y."/>
            <person name="Kirsch R."/>
            <person name="Pauchet Y."/>
        </authorList>
    </citation>
    <scope>NUCLEOTIDE SEQUENCE</scope>
    <source>
        <strain evidence="3">RBIC_L_NR</strain>
    </source>
</reference>
<feature type="transmembrane region" description="Helical" evidence="1">
    <location>
        <begin position="72"/>
        <end position="97"/>
    </location>
</feature>
<dbReference type="CDD" id="cd00038">
    <property type="entry name" value="CAP_ED"/>
    <property type="match status" value="1"/>
</dbReference>
<dbReference type="SUPFAM" id="SSF51206">
    <property type="entry name" value="cAMP-binding domain-like"/>
    <property type="match status" value="1"/>
</dbReference>
<keyword evidence="1" id="KW-0812">Transmembrane</keyword>
<feature type="transmembrane region" description="Helical" evidence="1">
    <location>
        <begin position="160"/>
        <end position="184"/>
    </location>
</feature>
<dbReference type="GO" id="GO:0098855">
    <property type="term" value="C:HCN channel complex"/>
    <property type="evidence" value="ECO:0007669"/>
    <property type="project" value="TreeGrafter"/>
</dbReference>
<dbReference type="InterPro" id="IPR000595">
    <property type="entry name" value="cNMP-bd_dom"/>
</dbReference>
<dbReference type="GO" id="GO:0035725">
    <property type="term" value="P:sodium ion transmembrane transport"/>
    <property type="evidence" value="ECO:0007669"/>
    <property type="project" value="TreeGrafter"/>
</dbReference>
<accession>A0AAV8YT73</accession>
<dbReference type="PROSITE" id="PS50042">
    <property type="entry name" value="CNMP_BINDING_3"/>
    <property type="match status" value="1"/>
</dbReference>
<evidence type="ECO:0000259" key="2">
    <source>
        <dbReference type="PROSITE" id="PS50042"/>
    </source>
</evidence>
<sequence length="572" mass="66583">MSQNVHQCSLPYKDTSGFPKLPPNSSWWKRLLRNIKKLMAMDPNNTNCKIFFRNNSTLKVEQRRYARSSYCFVIHPFSKIAAFLEVTFFVFWFFSIIMEPLLTFESRDEIYLILKQIDGYVVLHVQRMLIIFHFFLGYVDRKNKQIVIDSSKIACHYLKTYFILDFIATGYPPIILANVMLLFMEEDSFAFKRLTVAVQFIQVICVYARMGTVLNYLNGICHHLKFSREIRFTILTVTKTYLFIHMVTCLLYFVPVVYYLKNWPDDSWLFQAGVTLENDKDLLDIYTDCLLLCICYFFGASHGKYDITLPIEELCFSMVTLFGRLYTLFLLAEVLRMFGIASVSESRYEQCLTQLEEYMTSKNLPLHLRKRLLKYYDYKLQKRYFNESEILSTLSEHLRNELFIFSARRLIQNSSIFKLLPKSMLGIVVASMTSETYSPGDVILSVGVIAEEIYFISSGTVAVLNSDGLELCHLEDGDEFGITALLTAESIQHYSIVAVESTEVFHINKLLFFEFIQGHSEAMSHLEATVKKRLAKYEQVEETIKKGGYDFLSELHRGLILESLLKRPVVEE</sequence>
<dbReference type="SMART" id="SM00100">
    <property type="entry name" value="cNMP"/>
    <property type="match status" value="1"/>
</dbReference>
<keyword evidence="1" id="KW-0472">Membrane</keyword>
<protein>
    <recommendedName>
        <fullName evidence="2">Cyclic nucleotide-binding domain-containing protein</fullName>
    </recommendedName>
</protein>
<organism evidence="3 4">
    <name type="scientific">Rhamnusium bicolor</name>
    <dbReference type="NCBI Taxonomy" id="1586634"/>
    <lineage>
        <taxon>Eukaryota</taxon>
        <taxon>Metazoa</taxon>
        <taxon>Ecdysozoa</taxon>
        <taxon>Arthropoda</taxon>
        <taxon>Hexapoda</taxon>
        <taxon>Insecta</taxon>
        <taxon>Pterygota</taxon>
        <taxon>Neoptera</taxon>
        <taxon>Endopterygota</taxon>
        <taxon>Coleoptera</taxon>
        <taxon>Polyphaga</taxon>
        <taxon>Cucujiformia</taxon>
        <taxon>Chrysomeloidea</taxon>
        <taxon>Cerambycidae</taxon>
        <taxon>Lepturinae</taxon>
        <taxon>Rhagiini</taxon>
        <taxon>Rhamnusium</taxon>
    </lineage>
</organism>
<comment type="caution">
    <text evidence="3">The sequence shown here is derived from an EMBL/GenBank/DDBJ whole genome shotgun (WGS) entry which is preliminary data.</text>
</comment>
<dbReference type="Gene3D" id="2.60.120.10">
    <property type="entry name" value="Jelly Rolls"/>
    <property type="match status" value="1"/>
</dbReference>
<dbReference type="EMBL" id="JANEYF010001909">
    <property type="protein sequence ID" value="KAJ8954651.1"/>
    <property type="molecule type" value="Genomic_DNA"/>
</dbReference>
<feature type="transmembrane region" description="Helical" evidence="1">
    <location>
        <begin position="117"/>
        <end position="139"/>
    </location>
</feature>
<gene>
    <name evidence="3" type="ORF">NQ314_007051</name>
</gene>
<feature type="transmembrane region" description="Helical" evidence="1">
    <location>
        <begin position="196"/>
        <end position="219"/>
    </location>
</feature>
<keyword evidence="1" id="KW-1133">Transmembrane helix</keyword>
<feature type="domain" description="Cyclic nucleotide-binding" evidence="2">
    <location>
        <begin position="416"/>
        <end position="533"/>
    </location>
</feature>
<dbReference type="GO" id="GO:0005249">
    <property type="term" value="F:voltage-gated potassium channel activity"/>
    <property type="evidence" value="ECO:0007669"/>
    <property type="project" value="TreeGrafter"/>
</dbReference>
<evidence type="ECO:0000313" key="4">
    <source>
        <dbReference type="Proteomes" id="UP001162156"/>
    </source>
</evidence>
<dbReference type="Proteomes" id="UP001162156">
    <property type="component" value="Unassembled WGS sequence"/>
</dbReference>
<evidence type="ECO:0000256" key="1">
    <source>
        <dbReference type="SAM" id="Phobius"/>
    </source>
</evidence>
<keyword evidence="4" id="KW-1185">Reference proteome</keyword>
<dbReference type="InterPro" id="IPR018490">
    <property type="entry name" value="cNMP-bd_dom_sf"/>
</dbReference>
<dbReference type="PANTHER" id="PTHR45689:SF14">
    <property type="entry name" value="CYCLIC NUCLEOTIDE-GATED CATION CHANNEL SUBUNIT A-LIKE PROTEIN"/>
    <property type="match status" value="1"/>
</dbReference>
<dbReference type="InterPro" id="IPR014710">
    <property type="entry name" value="RmlC-like_jellyroll"/>
</dbReference>
<name>A0AAV8YT73_9CUCU</name>
<feature type="transmembrane region" description="Helical" evidence="1">
    <location>
        <begin position="240"/>
        <end position="260"/>
    </location>
</feature>
<dbReference type="Gene3D" id="1.10.287.630">
    <property type="entry name" value="Helix hairpin bin"/>
    <property type="match status" value="1"/>
</dbReference>